<organism evidence="1 2">
    <name type="scientific">Hygrophoropsis aurantiaca</name>
    <dbReference type="NCBI Taxonomy" id="72124"/>
    <lineage>
        <taxon>Eukaryota</taxon>
        <taxon>Fungi</taxon>
        <taxon>Dikarya</taxon>
        <taxon>Basidiomycota</taxon>
        <taxon>Agaricomycotina</taxon>
        <taxon>Agaricomycetes</taxon>
        <taxon>Agaricomycetidae</taxon>
        <taxon>Boletales</taxon>
        <taxon>Coniophorineae</taxon>
        <taxon>Hygrophoropsidaceae</taxon>
        <taxon>Hygrophoropsis</taxon>
    </lineage>
</organism>
<keyword evidence="2" id="KW-1185">Reference proteome</keyword>
<evidence type="ECO:0000313" key="2">
    <source>
        <dbReference type="Proteomes" id="UP000790377"/>
    </source>
</evidence>
<comment type="caution">
    <text evidence="1">The sequence shown here is derived from an EMBL/GenBank/DDBJ whole genome shotgun (WGS) entry which is preliminary data.</text>
</comment>
<reference evidence="1" key="1">
    <citation type="journal article" date="2021" name="New Phytol.">
        <title>Evolutionary innovations through gain and loss of genes in the ectomycorrhizal Boletales.</title>
        <authorList>
            <person name="Wu G."/>
            <person name="Miyauchi S."/>
            <person name="Morin E."/>
            <person name="Kuo A."/>
            <person name="Drula E."/>
            <person name="Varga T."/>
            <person name="Kohler A."/>
            <person name="Feng B."/>
            <person name="Cao Y."/>
            <person name="Lipzen A."/>
            <person name="Daum C."/>
            <person name="Hundley H."/>
            <person name="Pangilinan J."/>
            <person name="Johnson J."/>
            <person name="Barry K."/>
            <person name="LaButti K."/>
            <person name="Ng V."/>
            <person name="Ahrendt S."/>
            <person name="Min B."/>
            <person name="Choi I.G."/>
            <person name="Park H."/>
            <person name="Plett J.M."/>
            <person name="Magnuson J."/>
            <person name="Spatafora J.W."/>
            <person name="Nagy L.G."/>
            <person name="Henrissat B."/>
            <person name="Grigoriev I.V."/>
            <person name="Yang Z.L."/>
            <person name="Xu J."/>
            <person name="Martin F.M."/>
        </authorList>
    </citation>
    <scope>NUCLEOTIDE SEQUENCE</scope>
    <source>
        <strain evidence="1">ATCC 28755</strain>
    </source>
</reference>
<evidence type="ECO:0000313" key="1">
    <source>
        <dbReference type="EMBL" id="KAH7910259.1"/>
    </source>
</evidence>
<sequence length="240" mass="27460">MGEEQGPYVYRLPFGLYAKFGPRVNVGEANAMLFVEANTTIPVPSVLDVIESTGRIMILMTQLPGEPLVGGLKALSPDDTTHMVETLRGWFTQLRSLPGGTESVCAFGGGECRSYRVDHDDTFGPFRSINDFHAYLLEILPDEFRDEMRVTARASHSKSHEIAFAHGDIHPSNLLVSQNRLTGLIDWECAGWYPEYWDYTGAVHRRQRYTEWYDLFRRVFPQYQVELDVEMAFWAVHFPF</sequence>
<accession>A0ACB8AAJ9</accession>
<protein>
    <submittedName>
        <fullName evidence="1">Kinase-like domain-containing protein</fullName>
    </submittedName>
</protein>
<gene>
    <name evidence="1" type="ORF">BJ138DRAFT_1009200</name>
</gene>
<dbReference type="EMBL" id="MU267720">
    <property type="protein sequence ID" value="KAH7910259.1"/>
    <property type="molecule type" value="Genomic_DNA"/>
</dbReference>
<dbReference type="Proteomes" id="UP000790377">
    <property type="component" value="Unassembled WGS sequence"/>
</dbReference>
<name>A0ACB8AAJ9_9AGAM</name>
<proteinExistence type="predicted"/>